<evidence type="ECO:0000313" key="2">
    <source>
        <dbReference type="EMBL" id="MFD1833692.1"/>
    </source>
</evidence>
<feature type="region of interest" description="Disordered" evidence="1">
    <location>
        <begin position="225"/>
        <end position="248"/>
    </location>
</feature>
<dbReference type="EMBL" id="JBHUFL010000001">
    <property type="protein sequence ID" value="MFD1833692.1"/>
    <property type="molecule type" value="Genomic_DNA"/>
</dbReference>
<gene>
    <name evidence="2" type="ORF">ACFSDA_01270</name>
</gene>
<dbReference type="Proteomes" id="UP001597280">
    <property type="component" value="Unassembled WGS sequence"/>
</dbReference>
<proteinExistence type="predicted"/>
<organism evidence="2 3">
    <name type="scientific">Brachybacterium rhamnosum</name>
    <dbReference type="NCBI Taxonomy" id="173361"/>
    <lineage>
        <taxon>Bacteria</taxon>
        <taxon>Bacillati</taxon>
        <taxon>Actinomycetota</taxon>
        <taxon>Actinomycetes</taxon>
        <taxon>Micrococcales</taxon>
        <taxon>Dermabacteraceae</taxon>
        <taxon>Brachybacterium</taxon>
    </lineage>
</organism>
<name>A0ABW4PU38_9MICO</name>
<evidence type="ECO:0000256" key="1">
    <source>
        <dbReference type="SAM" id="MobiDB-lite"/>
    </source>
</evidence>
<evidence type="ECO:0000313" key="3">
    <source>
        <dbReference type="Proteomes" id="UP001597280"/>
    </source>
</evidence>
<sequence>MSPASENPQRPSRDRALERAAFPWSRVAGVLGLDPEEAELALRDEDRTREAVLAASRAHLAADDDRRAGRVPDTAIAAHPDFPTGMGMSLIGAGVLWEVTDLVPQIALRVAKDHHEDGDEELAASFAAMVAEFARPPEDDAVAWAAQSLLVDVFTRAGSPDRADALARDLAAHAVPLDLWRDDDPALPDDSMAWHGGAFVEGMPPRRDGRALTFEEAAEYVDSLLTDSLREREAEGDGTGDGPGERPA</sequence>
<accession>A0ABW4PU38</accession>
<protein>
    <submittedName>
        <fullName evidence="2">Uncharacterized protein</fullName>
    </submittedName>
</protein>
<keyword evidence="3" id="KW-1185">Reference proteome</keyword>
<comment type="caution">
    <text evidence="2">The sequence shown here is derived from an EMBL/GenBank/DDBJ whole genome shotgun (WGS) entry which is preliminary data.</text>
</comment>
<dbReference type="RefSeq" id="WP_137771210.1">
    <property type="nucleotide sequence ID" value="NZ_BAAAIS010000001.1"/>
</dbReference>
<reference evidence="3" key="1">
    <citation type="journal article" date="2019" name="Int. J. Syst. Evol. Microbiol.">
        <title>The Global Catalogue of Microorganisms (GCM) 10K type strain sequencing project: providing services to taxonomists for standard genome sequencing and annotation.</title>
        <authorList>
            <consortium name="The Broad Institute Genomics Platform"/>
            <consortium name="The Broad Institute Genome Sequencing Center for Infectious Disease"/>
            <person name="Wu L."/>
            <person name="Ma J."/>
        </authorList>
    </citation>
    <scope>NUCLEOTIDE SEQUENCE [LARGE SCALE GENOMIC DNA]</scope>
    <source>
        <strain evidence="3">JCM 11650</strain>
    </source>
</reference>